<dbReference type="Proteomes" id="UP000784294">
    <property type="component" value="Unassembled WGS sequence"/>
</dbReference>
<keyword evidence="3" id="KW-1185">Reference proteome</keyword>
<accession>A0A3S5C858</accession>
<evidence type="ECO:0000313" key="3">
    <source>
        <dbReference type="Proteomes" id="UP000784294"/>
    </source>
</evidence>
<dbReference type="AlphaFoldDB" id="A0A3S5C858"/>
<dbReference type="EMBL" id="CAAALY010270112">
    <property type="protein sequence ID" value="VEL41607.1"/>
    <property type="molecule type" value="Genomic_DNA"/>
</dbReference>
<name>A0A3S5C858_9PLAT</name>
<feature type="region of interest" description="Disordered" evidence="1">
    <location>
        <begin position="66"/>
        <end position="96"/>
    </location>
</feature>
<evidence type="ECO:0000256" key="1">
    <source>
        <dbReference type="SAM" id="MobiDB-lite"/>
    </source>
</evidence>
<proteinExistence type="predicted"/>
<reference evidence="2" key="1">
    <citation type="submission" date="2018-11" db="EMBL/GenBank/DDBJ databases">
        <authorList>
            <consortium name="Pathogen Informatics"/>
        </authorList>
    </citation>
    <scope>NUCLEOTIDE SEQUENCE</scope>
</reference>
<protein>
    <submittedName>
        <fullName evidence="2">Uncharacterized protein</fullName>
    </submittedName>
</protein>
<sequence>MRRHVHRGQPYFEAVVLECCCAVLRFHDRPSTRFSSTRLFYGELTIRVLSHKIQLDSEDVVLRWKREEKSNRTPPHRLDDTNNPRDVADANQLPTS</sequence>
<feature type="compositionally biased region" description="Basic and acidic residues" evidence="1">
    <location>
        <begin position="66"/>
        <end position="88"/>
    </location>
</feature>
<comment type="caution">
    <text evidence="2">The sequence shown here is derived from an EMBL/GenBank/DDBJ whole genome shotgun (WGS) entry which is preliminary data.</text>
</comment>
<evidence type="ECO:0000313" key="2">
    <source>
        <dbReference type="EMBL" id="VEL41607.1"/>
    </source>
</evidence>
<organism evidence="2 3">
    <name type="scientific">Protopolystoma xenopodis</name>
    <dbReference type="NCBI Taxonomy" id="117903"/>
    <lineage>
        <taxon>Eukaryota</taxon>
        <taxon>Metazoa</taxon>
        <taxon>Spiralia</taxon>
        <taxon>Lophotrochozoa</taxon>
        <taxon>Platyhelminthes</taxon>
        <taxon>Monogenea</taxon>
        <taxon>Polyopisthocotylea</taxon>
        <taxon>Polystomatidea</taxon>
        <taxon>Polystomatidae</taxon>
        <taxon>Protopolystoma</taxon>
    </lineage>
</organism>
<gene>
    <name evidence="2" type="ORF">PXEA_LOCUS35047</name>
</gene>